<evidence type="ECO:0000313" key="2">
    <source>
        <dbReference type="Proteomes" id="UP000009168"/>
    </source>
</evidence>
<dbReference type="HOGENOM" id="CLU_2532484_0_0_1"/>
<dbReference type="PROSITE" id="PS51808">
    <property type="entry name" value="CHCH"/>
    <property type="match status" value="1"/>
</dbReference>
<dbReference type="Proteomes" id="UP000009168">
    <property type="component" value="Unassembled WGS sequence"/>
</dbReference>
<dbReference type="OMA" id="FFKYDVA"/>
<gene>
    <name evidence="1" type="ORF">TTHERM_00680670</name>
</gene>
<dbReference type="RefSeq" id="XP_001027302.2">
    <property type="nucleotide sequence ID" value="XM_001027302.2"/>
</dbReference>
<protein>
    <submittedName>
        <fullName evidence="1">PH domain protein, putative</fullName>
    </submittedName>
</protein>
<accession>I7M4H6</accession>
<dbReference type="eggNOG" id="ENOG502T0DK">
    <property type="taxonomic scope" value="Eukaryota"/>
</dbReference>
<evidence type="ECO:0000313" key="1">
    <source>
        <dbReference type="EMBL" id="EAS07060.2"/>
    </source>
</evidence>
<dbReference type="GeneID" id="7842108"/>
<dbReference type="AlphaFoldDB" id="I7M4H6"/>
<sequence>MNNMDKEQRKKLEKQIQLGHIKKEDIPIGKVPVDHKFSTKCKDYYNAYDLCLKESYGDWVNCKYFRKSMEKCEREYHIFPLSQN</sequence>
<dbReference type="EMBL" id="GG662247">
    <property type="protein sequence ID" value="EAS07060.2"/>
    <property type="molecule type" value="Genomic_DNA"/>
</dbReference>
<name>I7M4H6_TETTS</name>
<proteinExistence type="predicted"/>
<reference evidence="2" key="1">
    <citation type="journal article" date="2006" name="PLoS Biol.">
        <title>Macronuclear genome sequence of the ciliate Tetrahymena thermophila, a model eukaryote.</title>
        <authorList>
            <person name="Eisen J.A."/>
            <person name="Coyne R.S."/>
            <person name="Wu M."/>
            <person name="Wu D."/>
            <person name="Thiagarajan M."/>
            <person name="Wortman J.R."/>
            <person name="Badger J.H."/>
            <person name="Ren Q."/>
            <person name="Amedeo P."/>
            <person name="Jones K.M."/>
            <person name="Tallon L.J."/>
            <person name="Delcher A.L."/>
            <person name="Salzberg S.L."/>
            <person name="Silva J.C."/>
            <person name="Haas B.J."/>
            <person name="Majoros W.H."/>
            <person name="Farzad M."/>
            <person name="Carlton J.M."/>
            <person name="Smith R.K. Jr."/>
            <person name="Garg J."/>
            <person name="Pearlman R.E."/>
            <person name="Karrer K.M."/>
            <person name="Sun L."/>
            <person name="Manning G."/>
            <person name="Elde N.C."/>
            <person name="Turkewitz A.P."/>
            <person name="Asai D.J."/>
            <person name="Wilkes D.E."/>
            <person name="Wang Y."/>
            <person name="Cai H."/>
            <person name="Collins K."/>
            <person name="Stewart B.A."/>
            <person name="Lee S.R."/>
            <person name="Wilamowska K."/>
            <person name="Weinberg Z."/>
            <person name="Ruzzo W.L."/>
            <person name="Wloga D."/>
            <person name="Gaertig J."/>
            <person name="Frankel J."/>
            <person name="Tsao C.-C."/>
            <person name="Gorovsky M.A."/>
            <person name="Keeling P.J."/>
            <person name="Waller R.F."/>
            <person name="Patron N.J."/>
            <person name="Cherry J.M."/>
            <person name="Stover N.A."/>
            <person name="Krieger C.J."/>
            <person name="del Toro C."/>
            <person name="Ryder H.F."/>
            <person name="Williamson S.C."/>
            <person name="Barbeau R.A."/>
            <person name="Hamilton E.P."/>
            <person name="Orias E."/>
        </authorList>
    </citation>
    <scope>NUCLEOTIDE SEQUENCE [LARGE SCALE GENOMIC DNA]</scope>
    <source>
        <strain evidence="2">SB210</strain>
    </source>
</reference>
<keyword evidence="2" id="KW-1185">Reference proteome</keyword>
<organism evidence="1 2">
    <name type="scientific">Tetrahymena thermophila (strain SB210)</name>
    <dbReference type="NCBI Taxonomy" id="312017"/>
    <lineage>
        <taxon>Eukaryota</taxon>
        <taxon>Sar</taxon>
        <taxon>Alveolata</taxon>
        <taxon>Ciliophora</taxon>
        <taxon>Intramacronucleata</taxon>
        <taxon>Oligohymenophorea</taxon>
        <taxon>Hymenostomatida</taxon>
        <taxon>Tetrahymenina</taxon>
        <taxon>Tetrahymenidae</taxon>
        <taxon>Tetrahymena</taxon>
    </lineage>
</organism>
<dbReference type="KEGG" id="tet:TTHERM_00680670"/>
<dbReference type="InParanoid" id="I7M4H6"/>